<proteinExistence type="predicted"/>
<dbReference type="HOGENOM" id="CLU_3136031_0_0_0"/>
<dbReference type="STRING" id="546275.FUSPEROL_02290"/>
<reference evidence="1 2" key="1">
    <citation type="submission" date="2010-02" db="EMBL/GenBank/DDBJ databases">
        <authorList>
            <person name="Weinstock G."/>
            <person name="Sodergren E."/>
            <person name="Clifton S."/>
            <person name="Fulton L."/>
            <person name="Fulton B."/>
            <person name="Courtney L."/>
            <person name="Fronick C."/>
            <person name="Harrison M."/>
            <person name="Strong C."/>
            <person name="Farmer C."/>
            <person name="Delahaunty K."/>
            <person name="Markovic C."/>
            <person name="Hall O."/>
            <person name="Minx P."/>
            <person name="Tomlinson C."/>
            <person name="Mitreva M."/>
            <person name="Nelson J."/>
            <person name="Hou S."/>
            <person name="Wollam A."/>
            <person name="Pepin K.H."/>
            <person name="Johnson M."/>
            <person name="Bhonagiri V."/>
            <person name="Zhang X."/>
            <person name="Suruliraj S."/>
            <person name="Warren W."/>
            <person name="Chinwalla A."/>
            <person name="Mardis E.R."/>
            <person name="Wilson R.K."/>
        </authorList>
    </citation>
    <scope>NUCLEOTIDE SEQUENCE [LARGE SCALE GENOMIC DNA]</scope>
    <source>
        <strain evidence="1 2">ATCC 33693</strain>
    </source>
</reference>
<comment type="caution">
    <text evidence="1">The sequence shown here is derived from an EMBL/GenBank/DDBJ whole genome shotgun (WGS) entry which is preliminary data.</text>
</comment>
<evidence type="ECO:0000313" key="2">
    <source>
        <dbReference type="Proteomes" id="UP000003748"/>
    </source>
</evidence>
<dbReference type="Proteomes" id="UP000003748">
    <property type="component" value="Unassembled WGS sequence"/>
</dbReference>
<gene>
    <name evidence="1" type="ORF">FUSPEROL_02290</name>
</gene>
<sequence length="49" mass="5860">MNVLMKTCIIENLEIINYLKSKKVISRINEVFPYKFKKKVFTGCNLFFL</sequence>
<dbReference type="AlphaFoldDB" id="D4CXX9"/>
<dbReference type="EMBL" id="ACJY01000103">
    <property type="protein sequence ID" value="EFE85799.1"/>
    <property type="molecule type" value="Genomic_DNA"/>
</dbReference>
<name>D4CXX9_9FUSO</name>
<evidence type="ECO:0000313" key="1">
    <source>
        <dbReference type="EMBL" id="EFE85799.1"/>
    </source>
</evidence>
<organism evidence="1 2">
    <name type="scientific">Fusobacterium periodonticum ATCC 33693</name>
    <dbReference type="NCBI Taxonomy" id="546275"/>
    <lineage>
        <taxon>Bacteria</taxon>
        <taxon>Fusobacteriati</taxon>
        <taxon>Fusobacteriota</taxon>
        <taxon>Fusobacteriia</taxon>
        <taxon>Fusobacteriales</taxon>
        <taxon>Fusobacteriaceae</taxon>
        <taxon>Fusobacterium</taxon>
    </lineage>
</organism>
<accession>D4CXX9</accession>
<protein>
    <submittedName>
        <fullName evidence="1">Uncharacterized protein</fullName>
    </submittedName>
</protein>